<dbReference type="Proteomes" id="UP001280897">
    <property type="component" value="Unassembled WGS sequence"/>
</dbReference>
<dbReference type="Pfam" id="PF13274">
    <property type="entry name" value="SocA_Panacea"/>
    <property type="match status" value="1"/>
</dbReference>
<organism evidence="2 3">
    <name type="scientific">Pediococcus acidilactici</name>
    <dbReference type="NCBI Taxonomy" id="1254"/>
    <lineage>
        <taxon>Bacteria</taxon>
        <taxon>Bacillati</taxon>
        <taxon>Bacillota</taxon>
        <taxon>Bacilli</taxon>
        <taxon>Lactobacillales</taxon>
        <taxon>Lactobacillaceae</taxon>
        <taxon>Pediococcus</taxon>
        <taxon>Pediococcus acidilactici group</taxon>
    </lineage>
</organism>
<protein>
    <submittedName>
        <fullName evidence="2">DUF4065 domain-containing protein</fullName>
    </submittedName>
</protein>
<evidence type="ECO:0000313" key="3">
    <source>
        <dbReference type="Proteomes" id="UP001280897"/>
    </source>
</evidence>
<evidence type="ECO:0000259" key="1">
    <source>
        <dbReference type="Pfam" id="PF13274"/>
    </source>
</evidence>
<dbReference type="GeneID" id="57364948"/>
<reference evidence="2" key="1">
    <citation type="journal article" date="2023" name="PeerJ">
        <title>Selection and evaluation of lactic acid bacteria from chicken feces in Thailand as potential probiotics.</title>
        <authorList>
            <person name="Khurajog B."/>
            <person name="Disastra Y."/>
            <person name="Lawwyne L.D."/>
            <person name="Sirichokchatchawan W."/>
            <person name="Niyomtham W."/>
            <person name="Yindee J."/>
            <person name="Hampson D.J."/>
            <person name="Prapasarakul N."/>
        </authorList>
    </citation>
    <scope>NUCLEOTIDE SEQUENCE</scope>
    <source>
        <strain evidence="2">BF9</strain>
    </source>
</reference>
<name>A0AAW8YJV5_PEDAC</name>
<gene>
    <name evidence="2" type="ORF">R0G89_09930</name>
</gene>
<comment type="caution">
    <text evidence="2">The sequence shown here is derived from an EMBL/GenBank/DDBJ whole genome shotgun (WGS) entry which is preliminary data.</text>
</comment>
<evidence type="ECO:0000313" key="2">
    <source>
        <dbReference type="EMBL" id="MDV2622031.1"/>
    </source>
</evidence>
<feature type="domain" description="Antitoxin SocA-like Panacea" evidence="1">
    <location>
        <begin position="35"/>
        <end position="145"/>
    </location>
</feature>
<dbReference type="RefSeq" id="WP_008842311.1">
    <property type="nucleotide sequence ID" value="NZ_CP035151.1"/>
</dbReference>
<proteinExistence type="predicted"/>
<dbReference type="InterPro" id="IPR025272">
    <property type="entry name" value="SocA_Panacea"/>
</dbReference>
<dbReference type="AlphaFoldDB" id="A0AAW8YJV5"/>
<accession>A0AAW8YJV5</accession>
<reference evidence="2" key="2">
    <citation type="submission" date="2023-10" db="EMBL/GenBank/DDBJ databases">
        <authorList>
            <person name="Khurajog B."/>
        </authorList>
    </citation>
    <scope>NUCLEOTIDE SEQUENCE</scope>
    <source>
        <strain evidence="2">BF9</strain>
    </source>
</reference>
<dbReference type="EMBL" id="JAWJAV010000008">
    <property type="protein sequence ID" value="MDV2622031.1"/>
    <property type="molecule type" value="Genomic_DNA"/>
</dbReference>
<sequence length="178" mass="21387">MGEELRKRPYKAIDVANFLVKYFNKHQQKITNLMLLKILYYLQADYLRKEDDAPLFQDDIEMWGYGPVVPNVYHSFKENGVAPIQQTYSYIEEDENGDWSIVDADQVELDANDQEEITNLAEKIWRKYNDRPFDLVEKTHEEPMWAEQREAIENGQRKIKYNNEDIHNYFSKAENWPW</sequence>